<comment type="caution">
    <text evidence="2">The sequence shown here is derived from an EMBL/GenBank/DDBJ whole genome shotgun (WGS) entry which is preliminary data.</text>
</comment>
<dbReference type="GO" id="GO:0016301">
    <property type="term" value="F:kinase activity"/>
    <property type="evidence" value="ECO:0007669"/>
    <property type="project" value="UniProtKB-UniRule"/>
</dbReference>
<dbReference type="PANTHER" id="PTHR12149:SF8">
    <property type="entry name" value="PROTEIN-RIBULOSAMINE 3-KINASE"/>
    <property type="match status" value="1"/>
</dbReference>
<protein>
    <submittedName>
        <fullName evidence="2">Fructosamine kinase family protein</fullName>
    </submittedName>
</protein>
<name>A0A927JE62_9ACTN</name>
<dbReference type="RefSeq" id="WP_192040096.1">
    <property type="nucleotide sequence ID" value="NZ_JACYWE010000009.1"/>
</dbReference>
<dbReference type="Proteomes" id="UP000642993">
    <property type="component" value="Unassembled WGS sequence"/>
</dbReference>
<gene>
    <name evidence="2" type="ORF">HT102_14230</name>
</gene>
<dbReference type="PANTHER" id="PTHR12149">
    <property type="entry name" value="FRUCTOSAMINE 3 KINASE-RELATED PROTEIN"/>
    <property type="match status" value="1"/>
</dbReference>
<proteinExistence type="inferred from homology"/>
<sequence>MTFTKTDDAGNGPGFFAAEAAGLRWLAEGGLPVVAVHEVGSGHITLERLVHAAPSKDAARQFGAALARCHASGAPGFGAPPAGHDGGLYIGTQAMPAGPGSDPGSWGSFYAATRVLPFVPRAVRLGMLTAAAARIVEAACAEIAAGTFDDGAAPARIHGDLWSGNVMWTPRGAVAIDPAAHGGHAETDLAMLALFGCPQLDEILRGYEAVAPLRGGWRERIPLHQLHPLAVHAAGQGAHYGEALERAARQVLALCR</sequence>
<evidence type="ECO:0000313" key="3">
    <source>
        <dbReference type="Proteomes" id="UP000642993"/>
    </source>
</evidence>
<reference evidence="2" key="1">
    <citation type="submission" date="2020-09" db="EMBL/GenBank/DDBJ databases">
        <title>Hoyosella lacisalsi sp. nov., a halotolerant actinobacterium isolated from soil of Lake Gudzhirganskoe.</title>
        <authorList>
            <person name="Yang Q."/>
            <person name="Guo P.Y."/>
            <person name="Liu S.W."/>
            <person name="Li F.N."/>
            <person name="Sun C.H."/>
        </authorList>
    </citation>
    <scope>NUCLEOTIDE SEQUENCE</scope>
    <source>
        <strain evidence="2">G463</strain>
    </source>
</reference>
<dbReference type="AlphaFoldDB" id="A0A927JE62"/>
<dbReference type="SUPFAM" id="SSF56112">
    <property type="entry name" value="Protein kinase-like (PK-like)"/>
    <property type="match status" value="1"/>
</dbReference>
<evidence type="ECO:0000256" key="1">
    <source>
        <dbReference type="PIRNR" id="PIRNR006221"/>
    </source>
</evidence>
<keyword evidence="1 2" id="KW-0418">Kinase</keyword>
<dbReference type="PIRSF" id="PIRSF006221">
    <property type="entry name" value="Ketosamine-3-kinase"/>
    <property type="match status" value="1"/>
</dbReference>
<evidence type="ECO:0000313" key="2">
    <source>
        <dbReference type="EMBL" id="MBD8507641.1"/>
    </source>
</evidence>
<dbReference type="Gene3D" id="3.30.200.20">
    <property type="entry name" value="Phosphorylase Kinase, domain 1"/>
    <property type="match status" value="1"/>
</dbReference>
<dbReference type="Pfam" id="PF03881">
    <property type="entry name" value="Fructosamin_kin"/>
    <property type="match status" value="1"/>
</dbReference>
<keyword evidence="1" id="KW-0808">Transferase</keyword>
<keyword evidence="3" id="KW-1185">Reference proteome</keyword>
<comment type="similarity">
    <text evidence="1">Belongs to the fructosamine kinase family.</text>
</comment>
<dbReference type="InterPro" id="IPR011009">
    <property type="entry name" value="Kinase-like_dom_sf"/>
</dbReference>
<dbReference type="EMBL" id="JACYWE010000009">
    <property type="protein sequence ID" value="MBD8507641.1"/>
    <property type="molecule type" value="Genomic_DNA"/>
</dbReference>
<dbReference type="Gene3D" id="1.10.510.10">
    <property type="entry name" value="Transferase(Phosphotransferase) domain 1"/>
    <property type="match status" value="1"/>
</dbReference>
<organism evidence="2 3">
    <name type="scientific">Lolliginicoccus lacisalsi</name>
    <dbReference type="NCBI Taxonomy" id="2742202"/>
    <lineage>
        <taxon>Bacteria</taxon>
        <taxon>Bacillati</taxon>
        <taxon>Actinomycetota</taxon>
        <taxon>Actinomycetes</taxon>
        <taxon>Mycobacteriales</taxon>
        <taxon>Hoyosellaceae</taxon>
        <taxon>Lolliginicoccus</taxon>
    </lineage>
</organism>
<accession>A0A927JE62</accession>
<dbReference type="Gene3D" id="1.20.1270.240">
    <property type="match status" value="1"/>
</dbReference>
<dbReference type="InterPro" id="IPR016477">
    <property type="entry name" value="Fructo-/Ketosamine-3-kinase"/>
</dbReference>